<dbReference type="Proteomes" id="UP001157974">
    <property type="component" value="Unassembled WGS sequence"/>
</dbReference>
<dbReference type="AlphaFoldDB" id="A0AAV8V1T2"/>
<comment type="caution">
    <text evidence="1">The sequence shown here is derived from an EMBL/GenBank/DDBJ whole genome shotgun (WGS) entry which is preliminary data.</text>
</comment>
<gene>
    <name evidence="1" type="ORF">NDN08_005179</name>
</gene>
<reference evidence="1 2" key="1">
    <citation type="journal article" date="2023" name="Nat. Commun.">
        <title>Origin of minicircular mitochondrial genomes in red algae.</title>
        <authorList>
            <person name="Lee Y."/>
            <person name="Cho C.H."/>
            <person name="Lee Y.M."/>
            <person name="Park S.I."/>
            <person name="Yang J.H."/>
            <person name="West J.A."/>
            <person name="Bhattacharya D."/>
            <person name="Yoon H.S."/>
        </authorList>
    </citation>
    <scope>NUCLEOTIDE SEQUENCE [LARGE SCALE GENOMIC DNA]</scope>
    <source>
        <strain evidence="1 2">CCMP1338</strain>
        <tissue evidence="1">Whole cell</tissue>
    </source>
</reference>
<accession>A0AAV8V1T2</accession>
<protein>
    <submittedName>
        <fullName evidence="1">Uncharacterized protein</fullName>
    </submittedName>
</protein>
<organism evidence="1 2">
    <name type="scientific">Rhodosorus marinus</name>
    <dbReference type="NCBI Taxonomy" id="101924"/>
    <lineage>
        <taxon>Eukaryota</taxon>
        <taxon>Rhodophyta</taxon>
        <taxon>Stylonematophyceae</taxon>
        <taxon>Stylonematales</taxon>
        <taxon>Stylonemataceae</taxon>
        <taxon>Rhodosorus</taxon>
    </lineage>
</organism>
<proteinExistence type="predicted"/>
<evidence type="ECO:0000313" key="1">
    <source>
        <dbReference type="EMBL" id="KAJ8908470.1"/>
    </source>
</evidence>
<sequence length="166" mass="18605">MMGVYEDRVLSELYVVYDADGTVIGEVIYSVRKWLGSHCSACDITHGVHHEKPEFTEFKSAFRVPVLNIHRDEMDVRLRVCVAGRLPCVVGRLSNGEYVFLVDNPTLEMCKGSVELMQREIEAGIARNAIALPDDTNDWQGEDQQVPGEQACAMPMNVRDSSVPYV</sequence>
<keyword evidence="2" id="KW-1185">Reference proteome</keyword>
<evidence type="ECO:0000313" key="2">
    <source>
        <dbReference type="Proteomes" id="UP001157974"/>
    </source>
</evidence>
<dbReference type="EMBL" id="JAMWBK010000001">
    <property type="protein sequence ID" value="KAJ8908470.1"/>
    <property type="molecule type" value="Genomic_DNA"/>
</dbReference>
<name>A0AAV8V1T2_9RHOD</name>